<dbReference type="PANTHER" id="PTHR11895:SF67">
    <property type="entry name" value="AMIDASE DOMAIN-CONTAINING PROTEIN"/>
    <property type="match status" value="1"/>
</dbReference>
<dbReference type="InterPro" id="IPR023631">
    <property type="entry name" value="Amidase_dom"/>
</dbReference>
<dbReference type="Gene3D" id="3.90.1300.10">
    <property type="entry name" value="Amidase signature (AS) domain"/>
    <property type="match status" value="1"/>
</dbReference>
<accession>A0AAE6DIZ4</accession>
<dbReference type="Pfam" id="PF01425">
    <property type="entry name" value="Amidase"/>
    <property type="match status" value="1"/>
</dbReference>
<organism evidence="2 3">
    <name type="scientific">Cupriavidus necator (strain ATCC 17699 / DSM 428 / KCTC 22496 / NCIMB 10442 / H16 / Stanier 337)</name>
    <name type="common">Ralstonia eutropha</name>
    <dbReference type="NCBI Taxonomy" id="381666"/>
    <lineage>
        <taxon>Bacteria</taxon>
        <taxon>Pseudomonadati</taxon>
        <taxon>Pseudomonadota</taxon>
        <taxon>Betaproteobacteria</taxon>
        <taxon>Burkholderiales</taxon>
        <taxon>Burkholderiaceae</taxon>
        <taxon>Cupriavidus</taxon>
    </lineage>
</organism>
<dbReference type="InterPro" id="IPR000120">
    <property type="entry name" value="Amidase"/>
</dbReference>
<dbReference type="Proteomes" id="UP000296079">
    <property type="component" value="Chromosome 2"/>
</dbReference>
<evidence type="ECO:0000313" key="2">
    <source>
        <dbReference type="EMBL" id="QCC04059.1"/>
    </source>
</evidence>
<feature type="domain" description="Amidase" evidence="1">
    <location>
        <begin position="62"/>
        <end position="470"/>
    </location>
</feature>
<sequence>MNQLNCLPQDAIFSGHDILPTAVASLDQHGIRRPSRTTAPHSMGLRSALDALATRQITATALTEQALERAEASKRLLNAFSAIDWDRALKAAAESDRRYGERRPRPLEGLPIAVKDLIDTKGMETRYGSAAYLGHVPAADAEIVKTLVERGAIIIGKTTTHEFAWGVTTASARFGDTLNPLDHTRIPGGSSGGAAAAIAHGAIMAGVGTDTGGSVRIPAALCGVVGYKPTLGTLSTRGVFPLAPTCDHVGLLGEQVDDVLLLADAVDIKVPESDAWLSARLGVIRDIAPVPLSPEIAVPFDGAMKRLAQVFSCVNVSTSGLFDAVFGAFASIVLIEGGIEHFRRNDWDRISTHYNPETVDRLKRAETMDLRAYAAAQQARRDFTARLHKVMSTVDYLVLPTCPCTAPHLDAGTVSIGAWTGTVREALMTYTAPFNVAGFPAISIPLATGERSLPAALQIVAKPGDDGALLQIAQQMELMLRTGTAQNELLDVNPTTRRQR</sequence>
<dbReference type="InterPro" id="IPR020556">
    <property type="entry name" value="Amidase_CS"/>
</dbReference>
<dbReference type="EMBL" id="CP039288">
    <property type="protein sequence ID" value="QCC04059.1"/>
    <property type="molecule type" value="Genomic_DNA"/>
</dbReference>
<dbReference type="SUPFAM" id="SSF75304">
    <property type="entry name" value="Amidase signature (AS) enzymes"/>
    <property type="match status" value="1"/>
</dbReference>
<gene>
    <name evidence="2" type="ORF">E6A55_26315</name>
</gene>
<dbReference type="PROSITE" id="PS00571">
    <property type="entry name" value="AMIDASES"/>
    <property type="match status" value="1"/>
</dbReference>
<protein>
    <submittedName>
        <fullName evidence="2">Amidase</fullName>
    </submittedName>
</protein>
<evidence type="ECO:0000259" key="1">
    <source>
        <dbReference type="Pfam" id="PF01425"/>
    </source>
</evidence>
<evidence type="ECO:0000313" key="3">
    <source>
        <dbReference type="Proteomes" id="UP000296079"/>
    </source>
</evidence>
<dbReference type="PANTHER" id="PTHR11895">
    <property type="entry name" value="TRANSAMIDASE"/>
    <property type="match status" value="1"/>
</dbReference>
<proteinExistence type="predicted"/>
<dbReference type="GO" id="GO:0003824">
    <property type="term" value="F:catalytic activity"/>
    <property type="evidence" value="ECO:0007669"/>
    <property type="project" value="InterPro"/>
</dbReference>
<name>A0AAE6DIZ4_CUPNH</name>
<reference evidence="2 3" key="1">
    <citation type="submission" date="2019-04" db="EMBL/GenBank/DDBJ databases">
        <title>Long-read de novo sequencing of Cupriavidus necator H16.</title>
        <authorList>
            <person name="Little G.T."/>
            <person name="Ehsaan M."/>
            <person name="Arenas-Lopez C."/>
            <person name="Jawed K."/>
            <person name="Winzer K."/>
            <person name="Kovacs K."/>
            <person name="Malys N."/>
            <person name="Minton N.P."/>
        </authorList>
    </citation>
    <scope>NUCLEOTIDE SEQUENCE [LARGE SCALE GENOMIC DNA]</scope>
    <source>
        <strain evidence="2 3">H16</strain>
    </source>
</reference>
<dbReference type="InterPro" id="IPR036928">
    <property type="entry name" value="AS_sf"/>
</dbReference>
<dbReference type="AlphaFoldDB" id="A0AAE6DIZ4"/>